<evidence type="ECO:0000256" key="4">
    <source>
        <dbReference type="ARBA" id="ARBA00049194"/>
    </source>
</evidence>
<comment type="caution">
    <text evidence="8">The sequence shown here is derived from an EMBL/GenBank/DDBJ whole genome shotgun (WGS) entry which is preliminary data.</text>
</comment>
<comment type="similarity">
    <text evidence="1 6">Belongs to the aldehyde dehydrogenase family.</text>
</comment>
<evidence type="ECO:0000259" key="7">
    <source>
        <dbReference type="Pfam" id="PF00171"/>
    </source>
</evidence>
<dbReference type="EC" id="1.2.1.3" evidence="3"/>
<evidence type="ECO:0000256" key="6">
    <source>
        <dbReference type="RuleBase" id="RU003345"/>
    </source>
</evidence>
<dbReference type="InterPro" id="IPR029510">
    <property type="entry name" value="Ald_DH_CS_GLU"/>
</dbReference>
<keyword evidence="2 6" id="KW-0560">Oxidoreductase</keyword>
<feature type="active site" evidence="5">
    <location>
        <position position="235"/>
    </location>
</feature>
<evidence type="ECO:0000256" key="2">
    <source>
        <dbReference type="ARBA" id="ARBA00023002"/>
    </source>
</evidence>
<evidence type="ECO:0000256" key="3">
    <source>
        <dbReference type="ARBA" id="ARBA00024226"/>
    </source>
</evidence>
<dbReference type="EMBL" id="JAADYS010001748">
    <property type="protein sequence ID" value="KAF4461295.1"/>
    <property type="molecule type" value="Genomic_DNA"/>
</dbReference>
<evidence type="ECO:0000256" key="1">
    <source>
        <dbReference type="ARBA" id="ARBA00009986"/>
    </source>
</evidence>
<evidence type="ECO:0000313" key="9">
    <source>
        <dbReference type="Proteomes" id="UP000554235"/>
    </source>
</evidence>
<dbReference type="Proteomes" id="UP000554235">
    <property type="component" value="Unassembled WGS sequence"/>
</dbReference>
<organism evidence="8 9">
    <name type="scientific">Fusarium albosuccineum</name>
    <dbReference type="NCBI Taxonomy" id="1237068"/>
    <lineage>
        <taxon>Eukaryota</taxon>
        <taxon>Fungi</taxon>
        <taxon>Dikarya</taxon>
        <taxon>Ascomycota</taxon>
        <taxon>Pezizomycotina</taxon>
        <taxon>Sordariomycetes</taxon>
        <taxon>Hypocreomycetidae</taxon>
        <taxon>Hypocreales</taxon>
        <taxon>Nectriaceae</taxon>
        <taxon>Fusarium</taxon>
        <taxon>Fusarium decemcellulare species complex</taxon>
    </lineage>
</organism>
<comment type="catalytic activity">
    <reaction evidence="4">
        <text>an aldehyde + NAD(+) + H2O = a carboxylate + NADH + 2 H(+)</text>
        <dbReference type="Rhea" id="RHEA:16185"/>
        <dbReference type="ChEBI" id="CHEBI:15377"/>
        <dbReference type="ChEBI" id="CHEBI:15378"/>
        <dbReference type="ChEBI" id="CHEBI:17478"/>
        <dbReference type="ChEBI" id="CHEBI:29067"/>
        <dbReference type="ChEBI" id="CHEBI:57540"/>
        <dbReference type="ChEBI" id="CHEBI:57945"/>
        <dbReference type="EC" id="1.2.1.3"/>
    </reaction>
</comment>
<protein>
    <recommendedName>
        <fullName evidence="3">aldehyde dehydrogenase (NAD(+))</fullName>
        <ecNumber evidence="3">1.2.1.3</ecNumber>
    </recommendedName>
</protein>
<dbReference type="InterPro" id="IPR016161">
    <property type="entry name" value="Ald_DH/histidinol_DH"/>
</dbReference>
<accession>A0A8H4P6R9</accession>
<dbReference type="Pfam" id="PF00171">
    <property type="entry name" value="Aldedh"/>
    <property type="match status" value="1"/>
</dbReference>
<name>A0A8H4P6R9_9HYPO</name>
<dbReference type="PANTHER" id="PTHR11699">
    <property type="entry name" value="ALDEHYDE DEHYDROGENASE-RELATED"/>
    <property type="match status" value="1"/>
</dbReference>
<feature type="domain" description="Aldehyde dehydrogenase" evidence="7">
    <location>
        <begin position="65"/>
        <end position="462"/>
    </location>
</feature>
<sequence length="466" mass="49989">MTFDKKLDLTKHKLPLQPFIDGKFVDTVGQELHELVSSVNDQVITQGNASAATPRCTGQIWFSLTENGPKLHWLEAFLTGKDSHGSGFETGALGEIFSYYAHAMTNYRTDVIRREDDNLTITVREPYGITAGFCPFNAPLGIYATKTAASLAAGNVIIIKASEANPFSTLFAVSLAAQAGIPDGAIQCVTGGIEVGKAIAVHPLIRKLSFTGSIAAGKAIQVEAAKSNLKSVTLELGGKSPVVIFPDADLDKAAETIASQLFVFNAQICVTGSRIYAHESIMDELVAKMKAVVDAHARVRIPGADPTDPGTLWSPLFNHKQHEIVKGFLADLDKESTVVTGGKPASDKGCYVEPTIVRDPVPGARVEREEIFGPILTVAKFSSEEEALDKANNTETGLTATVWTKDFGRILRFSRRMEAGVVQVNKGSYFDVNAPFGGWKQSGQGVECGTEGLNDWTQAKTISIGV</sequence>
<keyword evidence="9" id="KW-1185">Reference proteome</keyword>
<reference evidence="8 9" key="1">
    <citation type="submission" date="2020-01" db="EMBL/GenBank/DDBJ databases">
        <title>Identification and distribution of gene clusters putatively required for synthesis of sphingolipid metabolism inhibitors in phylogenetically diverse species of the filamentous fungus Fusarium.</title>
        <authorList>
            <person name="Kim H.-S."/>
            <person name="Busman M."/>
            <person name="Brown D.W."/>
            <person name="Divon H."/>
            <person name="Uhlig S."/>
            <person name="Proctor R.H."/>
        </authorList>
    </citation>
    <scope>NUCLEOTIDE SEQUENCE [LARGE SCALE GENOMIC DNA]</scope>
    <source>
        <strain evidence="8 9">NRRL 20459</strain>
    </source>
</reference>
<dbReference type="PROSITE" id="PS00687">
    <property type="entry name" value="ALDEHYDE_DEHYDR_GLU"/>
    <property type="match status" value="1"/>
</dbReference>
<dbReference type="InterPro" id="IPR016162">
    <property type="entry name" value="Ald_DH_N"/>
</dbReference>
<evidence type="ECO:0000256" key="5">
    <source>
        <dbReference type="PROSITE-ProRule" id="PRU10007"/>
    </source>
</evidence>
<evidence type="ECO:0000313" key="8">
    <source>
        <dbReference type="EMBL" id="KAF4461295.1"/>
    </source>
</evidence>
<dbReference type="GO" id="GO:0004029">
    <property type="term" value="F:aldehyde dehydrogenase (NAD+) activity"/>
    <property type="evidence" value="ECO:0007669"/>
    <property type="project" value="UniProtKB-EC"/>
</dbReference>
<dbReference type="OrthoDB" id="310895at2759"/>
<dbReference type="InterPro" id="IPR016163">
    <property type="entry name" value="Ald_DH_C"/>
</dbReference>
<proteinExistence type="inferred from homology"/>
<dbReference type="InterPro" id="IPR015590">
    <property type="entry name" value="Aldehyde_DH_dom"/>
</dbReference>
<dbReference type="AlphaFoldDB" id="A0A8H4P6R9"/>
<dbReference type="SUPFAM" id="SSF53720">
    <property type="entry name" value="ALDH-like"/>
    <property type="match status" value="1"/>
</dbReference>
<gene>
    <name evidence="8" type="ORF">FALBO_11910</name>
</gene>
<dbReference type="Gene3D" id="3.40.605.10">
    <property type="entry name" value="Aldehyde Dehydrogenase, Chain A, domain 1"/>
    <property type="match status" value="1"/>
</dbReference>
<dbReference type="Gene3D" id="3.40.309.10">
    <property type="entry name" value="Aldehyde Dehydrogenase, Chain A, domain 2"/>
    <property type="match status" value="1"/>
</dbReference>